<comment type="caution">
    <text evidence="2">The sequence shown here is derived from an EMBL/GenBank/DDBJ whole genome shotgun (WGS) entry which is preliminary data.</text>
</comment>
<dbReference type="RefSeq" id="WP_336824820.1">
    <property type="nucleotide sequence ID" value="NZ_JBHTLT010000013.1"/>
</dbReference>
<evidence type="ECO:0000313" key="3">
    <source>
        <dbReference type="Proteomes" id="UP001597231"/>
    </source>
</evidence>
<protein>
    <submittedName>
        <fullName evidence="2">DUF948 domain-containing protein</fullName>
    </submittedName>
</protein>
<keyword evidence="1" id="KW-0472">Membrane</keyword>
<name>A0ABW3TTD1_9BACL</name>
<gene>
    <name evidence="2" type="ORF">ACFQ38_02220</name>
</gene>
<keyword evidence="1" id="KW-0812">Transmembrane</keyword>
<feature type="transmembrane region" description="Helical" evidence="1">
    <location>
        <begin position="6"/>
        <end position="26"/>
    </location>
</feature>
<accession>A0ABW3TTD1</accession>
<keyword evidence="3" id="KW-1185">Reference proteome</keyword>
<evidence type="ECO:0000313" key="2">
    <source>
        <dbReference type="EMBL" id="MFD1203945.1"/>
    </source>
</evidence>
<dbReference type="Pfam" id="PF06103">
    <property type="entry name" value="DUF948"/>
    <property type="match status" value="1"/>
</dbReference>
<dbReference type="PANTHER" id="PTHR40070:SF1">
    <property type="entry name" value="UPF0478 PROTEIN YTXG"/>
    <property type="match status" value="1"/>
</dbReference>
<dbReference type="PANTHER" id="PTHR40070">
    <property type="entry name" value="UPF0478 PROTEIN YTXG"/>
    <property type="match status" value="1"/>
</dbReference>
<keyword evidence="1" id="KW-1133">Transmembrane helix</keyword>
<sequence>MSLTGIGVLLIGIAFIILSIYIAKVLNNTAGILKGVSETIEKLPDQIDDVLLETENLIKNSNETLSDVNEKISTLTPFFHIAGDVGESTRKIASSINDLSSTLKNKTVAVDPETKSKRLGGIYGTVALGYYAANKRKELKESGKIVRPAKLYATGKQRAFDIERMKAEAKQSAREGKYLIKDKE</sequence>
<organism evidence="2 3">
    <name type="scientific">Sporosarcina contaminans</name>
    <dbReference type="NCBI Taxonomy" id="633403"/>
    <lineage>
        <taxon>Bacteria</taxon>
        <taxon>Bacillati</taxon>
        <taxon>Bacillota</taxon>
        <taxon>Bacilli</taxon>
        <taxon>Bacillales</taxon>
        <taxon>Caryophanaceae</taxon>
        <taxon>Sporosarcina</taxon>
    </lineage>
</organism>
<reference evidence="3" key="1">
    <citation type="journal article" date="2019" name="Int. J. Syst. Evol. Microbiol.">
        <title>The Global Catalogue of Microorganisms (GCM) 10K type strain sequencing project: providing services to taxonomists for standard genome sequencing and annotation.</title>
        <authorList>
            <consortium name="The Broad Institute Genomics Platform"/>
            <consortium name="The Broad Institute Genome Sequencing Center for Infectious Disease"/>
            <person name="Wu L."/>
            <person name="Ma J."/>
        </authorList>
    </citation>
    <scope>NUCLEOTIDE SEQUENCE [LARGE SCALE GENOMIC DNA]</scope>
    <source>
        <strain evidence="3">CCUG 53915</strain>
    </source>
</reference>
<dbReference type="Proteomes" id="UP001597231">
    <property type="component" value="Unassembled WGS sequence"/>
</dbReference>
<dbReference type="EMBL" id="JBHTLT010000013">
    <property type="protein sequence ID" value="MFD1203945.1"/>
    <property type="molecule type" value="Genomic_DNA"/>
</dbReference>
<evidence type="ECO:0000256" key="1">
    <source>
        <dbReference type="SAM" id="Phobius"/>
    </source>
</evidence>
<proteinExistence type="predicted"/>
<dbReference type="InterPro" id="IPR009293">
    <property type="entry name" value="UPF0478"/>
</dbReference>